<gene>
    <name evidence="1" type="ORF">Izhevsk_33</name>
</gene>
<protein>
    <submittedName>
        <fullName evidence="1">Uncharacterized protein</fullName>
    </submittedName>
</protein>
<dbReference type="Proteomes" id="UP000503405">
    <property type="component" value="Segment"/>
</dbReference>
<reference evidence="1 2" key="1">
    <citation type="submission" date="2020-03" db="EMBL/GenBank/DDBJ databases">
        <authorList>
            <person name="Skorynina A."/>
            <person name="Kazantseva O."/>
            <person name="Baycher S."/>
            <person name="Piligrimova E."/>
            <person name="Kuliabin V."/>
            <person name="Shadrin A."/>
        </authorList>
    </citation>
    <scope>NUCLEOTIDE SEQUENCE [LARGE SCALE GENOMIC DNA]</scope>
</reference>
<dbReference type="EMBL" id="MT254578">
    <property type="protein sequence ID" value="QIW89715.1"/>
    <property type="molecule type" value="Genomic_DNA"/>
</dbReference>
<evidence type="ECO:0000313" key="1">
    <source>
        <dbReference type="EMBL" id="QIW89715.1"/>
    </source>
</evidence>
<proteinExistence type="predicted"/>
<sequence length="55" mass="6262">MNRYNIVIVYKNGLSRSTSLNSSNKEGAIKHALETDMDVENIISMTVVEYVREDI</sequence>
<evidence type="ECO:0000313" key="2">
    <source>
        <dbReference type="Proteomes" id="UP000503405"/>
    </source>
</evidence>
<name>A0A6H0X5X1_9CAUD</name>
<keyword evidence="2" id="KW-1185">Reference proteome</keyword>
<accession>A0A6H0X5X1</accession>
<organism evidence="1 2">
    <name type="scientific">Bacillus phage Izhevsk</name>
    <dbReference type="NCBI Taxonomy" id="2724322"/>
    <lineage>
        <taxon>Viruses</taxon>
        <taxon>Duplodnaviria</taxon>
        <taxon>Heunggongvirae</taxon>
        <taxon>Uroviricota</taxon>
        <taxon>Caudoviricetes</taxon>
        <taxon>Joanripponvirinae</taxon>
        <taxon>Tsamsavirus</taxon>
        <taxon>Tsamsavirus izhevsk</taxon>
    </lineage>
</organism>